<feature type="compositionally biased region" description="Polar residues" evidence="1">
    <location>
        <begin position="117"/>
        <end position="133"/>
    </location>
</feature>
<accession>A0ABN8ZFW2</accession>
<organism evidence="2 3">
    <name type="scientific">Rangifer tarandus platyrhynchus</name>
    <name type="common">Svalbard reindeer</name>
    <dbReference type="NCBI Taxonomy" id="3082113"/>
    <lineage>
        <taxon>Eukaryota</taxon>
        <taxon>Metazoa</taxon>
        <taxon>Chordata</taxon>
        <taxon>Craniata</taxon>
        <taxon>Vertebrata</taxon>
        <taxon>Euteleostomi</taxon>
        <taxon>Mammalia</taxon>
        <taxon>Eutheria</taxon>
        <taxon>Laurasiatheria</taxon>
        <taxon>Artiodactyla</taxon>
        <taxon>Ruminantia</taxon>
        <taxon>Pecora</taxon>
        <taxon>Cervidae</taxon>
        <taxon>Odocoileinae</taxon>
        <taxon>Rangifer</taxon>
    </lineage>
</organism>
<evidence type="ECO:0000256" key="1">
    <source>
        <dbReference type="SAM" id="MobiDB-lite"/>
    </source>
</evidence>
<feature type="compositionally biased region" description="Basic and acidic residues" evidence="1">
    <location>
        <begin position="137"/>
        <end position="149"/>
    </location>
</feature>
<protein>
    <submittedName>
        <fullName evidence="2">Uncharacterized protein</fullName>
    </submittedName>
</protein>
<sequence>MLRSCRTGLHMFPQEHEHPPCQHWPGWVVKRPQNMLRKLTCQRPRPPCLLLHLQSGRACLGQIQPPKGNTQFPRVRAMASAGQVSPAIRSPWAGETSQHHQGKRPSSDRRPFRQKFQGPQQGGTSHDFQQSPPERTGGGDRREKVRVVREGTPLVPLLG</sequence>
<keyword evidence="3" id="KW-1185">Reference proteome</keyword>
<feature type="region of interest" description="Disordered" evidence="1">
    <location>
        <begin position="79"/>
        <end position="159"/>
    </location>
</feature>
<reference evidence="2" key="1">
    <citation type="submission" date="2023-04" db="EMBL/GenBank/DDBJ databases">
        <authorList>
            <consortium name="ELIXIR-Norway"/>
        </authorList>
    </citation>
    <scope>NUCLEOTIDE SEQUENCE [LARGE SCALE GENOMIC DNA]</scope>
</reference>
<gene>
    <name evidence="2" type="ORF">MRATA1EN1_LOCUS21749</name>
</gene>
<evidence type="ECO:0000313" key="3">
    <source>
        <dbReference type="Proteomes" id="UP001176941"/>
    </source>
</evidence>
<dbReference type="Proteomes" id="UP001176941">
    <property type="component" value="Chromosome 33"/>
</dbReference>
<evidence type="ECO:0000313" key="2">
    <source>
        <dbReference type="EMBL" id="CAI9172787.1"/>
    </source>
</evidence>
<dbReference type="EMBL" id="OX459969">
    <property type="protein sequence ID" value="CAI9172787.1"/>
    <property type="molecule type" value="Genomic_DNA"/>
</dbReference>
<proteinExistence type="predicted"/>
<name>A0ABN8ZFW2_RANTA</name>